<dbReference type="InterPro" id="IPR029052">
    <property type="entry name" value="Metallo-depent_PP-like"/>
</dbReference>
<dbReference type="RefSeq" id="WP_108127897.1">
    <property type="nucleotide sequence ID" value="NZ_QBKP01000002.1"/>
</dbReference>
<dbReference type="Gene3D" id="3.60.21.10">
    <property type="match status" value="1"/>
</dbReference>
<dbReference type="Proteomes" id="UP000244224">
    <property type="component" value="Unassembled WGS sequence"/>
</dbReference>
<dbReference type="SUPFAM" id="SSF56300">
    <property type="entry name" value="Metallo-dependent phosphatases"/>
    <property type="match status" value="1"/>
</dbReference>
<dbReference type="GO" id="GO:0110154">
    <property type="term" value="P:RNA decapping"/>
    <property type="evidence" value="ECO:0007669"/>
    <property type="project" value="TreeGrafter"/>
</dbReference>
<keyword evidence="3" id="KW-1185">Reference proteome</keyword>
<dbReference type="InterPro" id="IPR004843">
    <property type="entry name" value="Calcineurin-like_PHP"/>
</dbReference>
<dbReference type="EMBL" id="QBKP01000002">
    <property type="protein sequence ID" value="PTX52476.1"/>
    <property type="molecule type" value="Genomic_DNA"/>
</dbReference>
<feature type="domain" description="Calcineurin-like phosphoesterase" evidence="1">
    <location>
        <begin position="19"/>
        <end position="196"/>
    </location>
</feature>
<dbReference type="Pfam" id="PF00149">
    <property type="entry name" value="Metallophos"/>
    <property type="match status" value="1"/>
</dbReference>
<dbReference type="GO" id="GO:0008803">
    <property type="term" value="F:bis(5'-nucleosyl)-tetraphosphatase (symmetrical) activity"/>
    <property type="evidence" value="ECO:0007669"/>
    <property type="project" value="TreeGrafter"/>
</dbReference>
<evidence type="ECO:0000313" key="2">
    <source>
        <dbReference type="EMBL" id="PTX52476.1"/>
    </source>
</evidence>
<dbReference type="PANTHER" id="PTHR42850:SF4">
    <property type="entry name" value="ZINC-DEPENDENT ENDOPOLYPHOSPHATASE"/>
    <property type="match status" value="1"/>
</dbReference>
<gene>
    <name evidence="2" type="ORF">C8N34_102256</name>
</gene>
<dbReference type="GO" id="GO:0016791">
    <property type="term" value="F:phosphatase activity"/>
    <property type="evidence" value="ECO:0007669"/>
    <property type="project" value="TreeGrafter"/>
</dbReference>
<evidence type="ECO:0000259" key="1">
    <source>
        <dbReference type="Pfam" id="PF00149"/>
    </source>
</evidence>
<accession>A0A2T6B8U5</accession>
<comment type="caution">
    <text evidence="2">The sequence shown here is derived from an EMBL/GenBank/DDBJ whole genome shotgun (WGS) entry which is preliminary data.</text>
</comment>
<proteinExistence type="predicted"/>
<protein>
    <submittedName>
        <fullName evidence="2">Serine/threonine protein phosphatase 1</fullName>
    </submittedName>
</protein>
<dbReference type="InterPro" id="IPR050126">
    <property type="entry name" value="Ap4A_hydrolase"/>
</dbReference>
<name>A0A2T6B8U5_9RHOB</name>
<evidence type="ECO:0000313" key="3">
    <source>
        <dbReference type="Proteomes" id="UP000244224"/>
    </source>
</evidence>
<organism evidence="2 3">
    <name type="scientific">Gemmobacter caeni</name>
    <dbReference type="NCBI Taxonomy" id="589035"/>
    <lineage>
        <taxon>Bacteria</taxon>
        <taxon>Pseudomonadati</taxon>
        <taxon>Pseudomonadota</taxon>
        <taxon>Alphaproteobacteria</taxon>
        <taxon>Rhodobacterales</taxon>
        <taxon>Paracoccaceae</taxon>
        <taxon>Gemmobacter</taxon>
    </lineage>
</organism>
<dbReference type="OrthoDB" id="9807890at2"/>
<dbReference type="AlphaFoldDB" id="A0A2T6B8U5"/>
<reference evidence="2 3" key="1">
    <citation type="submission" date="2018-04" db="EMBL/GenBank/DDBJ databases">
        <title>Genomic Encyclopedia of Archaeal and Bacterial Type Strains, Phase II (KMG-II): from individual species to whole genera.</title>
        <authorList>
            <person name="Goeker M."/>
        </authorList>
    </citation>
    <scope>NUCLEOTIDE SEQUENCE [LARGE SCALE GENOMIC DNA]</scope>
    <source>
        <strain evidence="2 3">DSM 21823</strain>
    </source>
</reference>
<dbReference type="PANTHER" id="PTHR42850">
    <property type="entry name" value="METALLOPHOSPHOESTERASE"/>
    <property type="match status" value="1"/>
</dbReference>
<dbReference type="GO" id="GO:0005737">
    <property type="term" value="C:cytoplasm"/>
    <property type="evidence" value="ECO:0007669"/>
    <property type="project" value="TreeGrafter"/>
</dbReference>
<sequence>MQMWTDWRPFPGRLPNEQIFVIGDVHGRGGALEMALAAIYETPRAAPRRRLVSLGDLIDRGPANLYAIEAVLAGRDTAGVDRVDLLPGNHELVLLDAVEDPTWVHFYADIGGLALIDELDPKAEAKTAPDVARMLRERLPNGFLDRVRAARSHLRIGDLVLVHGGLYPTTDETVQAGFLAQGRVASLKEHWAWIRAPFLDWEGGWDPGRRMVVLHGHTSAVMGPVHPDLYFEAADRVITHRRLNLDAGSAGCEQVAVAELRGGDDPVYRIGMFRSVPALGDL</sequence>